<organism evidence="1 2">
    <name type="scientific">Burkholderia pseudomallei (strain 1026b)</name>
    <dbReference type="NCBI Taxonomy" id="884204"/>
    <lineage>
        <taxon>Bacteria</taxon>
        <taxon>Pseudomonadati</taxon>
        <taxon>Pseudomonadota</taxon>
        <taxon>Betaproteobacteria</taxon>
        <taxon>Burkholderiales</taxon>
        <taxon>Burkholderiaceae</taxon>
        <taxon>Burkholderia</taxon>
        <taxon>pseudomallei group</taxon>
    </lineage>
</organism>
<sequence length="30" mass="3182">MFIAPAKKCLNRIKTLGTSFTAPALDSASQ</sequence>
<evidence type="ECO:0000313" key="2">
    <source>
        <dbReference type="Proteomes" id="UP000010087"/>
    </source>
</evidence>
<evidence type="ECO:0000313" key="1">
    <source>
        <dbReference type="EMBL" id="AFI65173.1"/>
    </source>
</evidence>
<dbReference type="AlphaFoldDB" id="A0A0H3HJP4"/>
<protein>
    <submittedName>
        <fullName evidence="1">Uncharacterized protein</fullName>
    </submittedName>
</protein>
<dbReference type="KEGG" id="bpz:BP1026B_I0509"/>
<name>A0A0H3HJP4_BURP2</name>
<accession>A0A0H3HJP4</accession>
<dbReference type="EMBL" id="CP002833">
    <property type="protein sequence ID" value="AFI65173.1"/>
    <property type="molecule type" value="Genomic_DNA"/>
</dbReference>
<reference evidence="1 2" key="1">
    <citation type="journal article" date="2012" name="PLoS ONE">
        <title>Evolution of Burkholderia pseudomallei in recurrent melioidosis.</title>
        <authorList>
            <person name="Hayden H.S."/>
            <person name="Lim R."/>
            <person name="Brittnacher M.J."/>
            <person name="Sims E.H."/>
            <person name="Ramage E.R."/>
            <person name="Fong C."/>
            <person name="Wu Z."/>
            <person name="Crist E."/>
            <person name="Chang J."/>
            <person name="Zhou Y."/>
            <person name="Radey M."/>
            <person name="Rohmer L."/>
            <person name="Haugen E."/>
            <person name="Gillett W."/>
            <person name="Wuthiekanun V."/>
            <person name="Peacock S.J."/>
            <person name="Kaul R."/>
            <person name="Miller S.I."/>
            <person name="Manoil C."/>
            <person name="Jacobs M.A."/>
        </authorList>
    </citation>
    <scope>NUCLEOTIDE SEQUENCE [LARGE SCALE GENOMIC DNA]</scope>
    <source>
        <strain evidence="1 2">1026b</strain>
    </source>
</reference>
<dbReference type="Proteomes" id="UP000010087">
    <property type="component" value="Chromosome 1"/>
</dbReference>
<gene>
    <name evidence="1" type="ordered locus">BP1026B_I0509</name>
</gene>
<proteinExistence type="predicted"/>